<comment type="pathway">
    <text evidence="2 9">Lipid metabolism; fatty acid biosynthesis.</text>
</comment>
<protein>
    <recommendedName>
        <fullName evidence="9">3-ketoacyl-CoA synthase</fullName>
        <ecNumber evidence="9">2.3.1.-</ecNumber>
    </recommendedName>
</protein>
<feature type="domain" description="Beta-ketoacyl-[acyl-carrier-protein] synthase III C-terminal" evidence="12">
    <location>
        <begin position="388"/>
        <end position="468"/>
    </location>
</feature>
<dbReference type="PIRSF" id="PIRSF036417">
    <property type="entry name" value="3-ktacl-CoA_syn"/>
    <property type="match status" value="1"/>
</dbReference>
<evidence type="ECO:0000256" key="2">
    <source>
        <dbReference type="ARBA" id="ARBA00005194"/>
    </source>
</evidence>
<organism evidence="13 14">
    <name type="scientific">Zingiber officinale</name>
    <name type="common">Ginger</name>
    <name type="synonym">Amomum zingiber</name>
    <dbReference type="NCBI Taxonomy" id="94328"/>
    <lineage>
        <taxon>Eukaryota</taxon>
        <taxon>Viridiplantae</taxon>
        <taxon>Streptophyta</taxon>
        <taxon>Embryophyta</taxon>
        <taxon>Tracheophyta</taxon>
        <taxon>Spermatophyta</taxon>
        <taxon>Magnoliopsida</taxon>
        <taxon>Liliopsida</taxon>
        <taxon>Zingiberales</taxon>
        <taxon>Zingiberaceae</taxon>
        <taxon>Zingiber</taxon>
    </lineage>
</organism>
<evidence type="ECO:0000313" key="14">
    <source>
        <dbReference type="Proteomes" id="UP000734854"/>
    </source>
</evidence>
<keyword evidence="7 9" id="KW-0012">Acyltransferase</keyword>
<feature type="transmembrane region" description="Helical" evidence="10">
    <location>
        <begin position="21"/>
        <end position="46"/>
    </location>
</feature>
<reference evidence="13 14" key="1">
    <citation type="submission" date="2020-08" db="EMBL/GenBank/DDBJ databases">
        <title>Plant Genome Project.</title>
        <authorList>
            <person name="Zhang R.-G."/>
        </authorList>
    </citation>
    <scope>NUCLEOTIDE SEQUENCE [LARGE SCALE GENOMIC DNA]</scope>
    <source>
        <tissue evidence="13">Rhizome</tissue>
    </source>
</reference>
<evidence type="ECO:0000256" key="9">
    <source>
        <dbReference type="PIRNR" id="PIRNR036417"/>
    </source>
</evidence>
<evidence type="ECO:0000256" key="5">
    <source>
        <dbReference type="ARBA" id="ARBA00022989"/>
    </source>
</evidence>
<dbReference type="Pfam" id="PF08541">
    <property type="entry name" value="ACP_syn_III_C"/>
    <property type="match status" value="1"/>
</dbReference>
<dbReference type="EC" id="2.3.1.-" evidence="9"/>
<dbReference type="GO" id="GO:0006633">
    <property type="term" value="P:fatty acid biosynthetic process"/>
    <property type="evidence" value="ECO:0007669"/>
    <property type="project" value="InterPro"/>
</dbReference>
<evidence type="ECO:0000256" key="10">
    <source>
        <dbReference type="SAM" id="Phobius"/>
    </source>
</evidence>
<evidence type="ECO:0000259" key="11">
    <source>
        <dbReference type="Pfam" id="PF08392"/>
    </source>
</evidence>
<dbReference type="Proteomes" id="UP000734854">
    <property type="component" value="Unassembled WGS sequence"/>
</dbReference>
<keyword evidence="4 10" id="KW-0812">Transmembrane</keyword>
<dbReference type="AlphaFoldDB" id="A0A8J5FBY4"/>
<dbReference type="GO" id="GO:0009922">
    <property type="term" value="F:fatty acid elongase activity"/>
    <property type="evidence" value="ECO:0007669"/>
    <property type="project" value="UniProtKB-EC"/>
</dbReference>
<evidence type="ECO:0000256" key="6">
    <source>
        <dbReference type="ARBA" id="ARBA00023136"/>
    </source>
</evidence>
<sequence length="504" mass="55609">MADEKVAPPVDDRMKPLTPNYLKLVFHHVVSNALFLCIPPLLALLFPHLSATSLASFASPQLSSHSTVAGSTLLGLVVALYMLRRPKAVYLVDFACFKGSSAYVAPRVTILAKFTGGGTFTEETVAFQRKMLERSGISDEAYIPASLLCNPPDMCYRTAQEEAETVIFSAVDELFRNTGVAARDVGVLVTNCSLHNPTPTYADMIVHRYKMSSDVITYNLSGMGCSAGLIAIDLVRQLLQVHRNSYALVVSTESMTLNAYLGNNRSMLVTNSLFRLGGAAILLSNRLRDRRRSKYQLIHTVRTHKGADDRSYSCVTQEEDAEGKVGVALSKDLMAVAGSALKANISTLGPIVLPLSEQLLFLTSLVLKKVLKLDHVKQYLPDFKLAFEHFCIHAGGRAVLEELEKSLGLSPWDMEPSRMTLYRFGNTSSSSLWYELAYCEAKARIKAGDRVWQIGFGSGFKCNSAVWRSLRAIKSAKNMRNSNPWLDEIDNFPVQVPKLVPLMP</sequence>
<name>A0A8J5FBY4_ZINOF</name>
<proteinExistence type="inferred from homology"/>
<accession>A0A8J5FBY4</accession>
<comment type="similarity">
    <text evidence="3 9">Belongs to the thiolase-like superfamily. Chalcone/stilbene synthases family.</text>
</comment>
<evidence type="ECO:0000256" key="3">
    <source>
        <dbReference type="ARBA" id="ARBA00005531"/>
    </source>
</evidence>
<dbReference type="PANTHER" id="PTHR31561">
    <property type="entry name" value="3-KETOACYL-COA SYNTHASE"/>
    <property type="match status" value="1"/>
</dbReference>
<evidence type="ECO:0000256" key="4">
    <source>
        <dbReference type="ARBA" id="ARBA00022692"/>
    </source>
</evidence>
<dbReference type="CDD" id="cd00831">
    <property type="entry name" value="CHS_like"/>
    <property type="match status" value="1"/>
</dbReference>
<comment type="subcellular location">
    <subcellularLocation>
        <location evidence="1">Membrane</location>
    </subcellularLocation>
</comment>
<dbReference type="Pfam" id="PF08392">
    <property type="entry name" value="FAE1_CUT1_RppA"/>
    <property type="match status" value="1"/>
</dbReference>
<dbReference type="InterPro" id="IPR013747">
    <property type="entry name" value="ACP_syn_III_C"/>
</dbReference>
<keyword evidence="5 10" id="KW-1133">Transmembrane helix</keyword>
<keyword evidence="14" id="KW-1185">Reference proteome</keyword>
<evidence type="ECO:0000256" key="8">
    <source>
        <dbReference type="ARBA" id="ARBA00047375"/>
    </source>
</evidence>
<dbReference type="FunFam" id="3.40.47.10:FF:000028">
    <property type="entry name" value="3-ketoacyl-CoA synthase"/>
    <property type="match status" value="1"/>
</dbReference>
<gene>
    <name evidence="13" type="ORF">ZIOFF_053104</name>
</gene>
<keyword evidence="6 10" id="KW-0472">Membrane</keyword>
<dbReference type="GO" id="GO:0016020">
    <property type="term" value="C:membrane"/>
    <property type="evidence" value="ECO:0007669"/>
    <property type="project" value="UniProtKB-SubCell"/>
</dbReference>
<dbReference type="InterPro" id="IPR012392">
    <property type="entry name" value="3-ktacl-CoA_syn"/>
</dbReference>
<comment type="catalytic activity">
    <reaction evidence="8">
        <text>a very-long-chain acyl-CoA + malonyl-CoA + H(+) = a very-long-chain 3-oxoacyl-CoA + CO2 + CoA</text>
        <dbReference type="Rhea" id="RHEA:32727"/>
        <dbReference type="ChEBI" id="CHEBI:15378"/>
        <dbReference type="ChEBI" id="CHEBI:16526"/>
        <dbReference type="ChEBI" id="CHEBI:57287"/>
        <dbReference type="ChEBI" id="CHEBI:57384"/>
        <dbReference type="ChEBI" id="CHEBI:90725"/>
        <dbReference type="ChEBI" id="CHEBI:90736"/>
        <dbReference type="EC" id="2.3.1.199"/>
    </reaction>
</comment>
<evidence type="ECO:0000256" key="7">
    <source>
        <dbReference type="ARBA" id="ARBA00023315"/>
    </source>
</evidence>
<dbReference type="EMBL" id="JACMSC010000015">
    <property type="protein sequence ID" value="KAG6484584.1"/>
    <property type="molecule type" value="Genomic_DNA"/>
</dbReference>
<feature type="domain" description="FAE" evidence="11">
    <location>
        <begin position="81"/>
        <end position="370"/>
    </location>
</feature>
<evidence type="ECO:0000259" key="12">
    <source>
        <dbReference type="Pfam" id="PF08541"/>
    </source>
</evidence>
<dbReference type="OrthoDB" id="329835at2759"/>
<keyword evidence="9" id="KW-0808">Transferase</keyword>
<comment type="caution">
    <text evidence="13">The sequence shown here is derived from an EMBL/GenBank/DDBJ whole genome shotgun (WGS) entry which is preliminary data.</text>
</comment>
<evidence type="ECO:0000313" key="13">
    <source>
        <dbReference type="EMBL" id="KAG6484584.1"/>
    </source>
</evidence>
<dbReference type="InterPro" id="IPR013601">
    <property type="entry name" value="FAE1_typ3_polyketide_synth"/>
</dbReference>
<feature type="transmembrane region" description="Helical" evidence="10">
    <location>
        <begin position="66"/>
        <end position="83"/>
    </location>
</feature>
<evidence type="ECO:0000256" key="1">
    <source>
        <dbReference type="ARBA" id="ARBA00004370"/>
    </source>
</evidence>